<dbReference type="STRING" id="2282107.A0A286UT62"/>
<gene>
    <name evidence="2" type="ORF">PNOK_0273700</name>
</gene>
<feature type="transmembrane region" description="Helical" evidence="1">
    <location>
        <begin position="12"/>
        <end position="34"/>
    </location>
</feature>
<keyword evidence="1" id="KW-1133">Transmembrane helix</keyword>
<accession>A0A286UT62</accession>
<organism evidence="2 3">
    <name type="scientific">Pyrrhoderma noxium</name>
    <dbReference type="NCBI Taxonomy" id="2282107"/>
    <lineage>
        <taxon>Eukaryota</taxon>
        <taxon>Fungi</taxon>
        <taxon>Dikarya</taxon>
        <taxon>Basidiomycota</taxon>
        <taxon>Agaricomycotina</taxon>
        <taxon>Agaricomycetes</taxon>
        <taxon>Hymenochaetales</taxon>
        <taxon>Hymenochaetaceae</taxon>
        <taxon>Pyrrhoderma</taxon>
    </lineage>
</organism>
<reference evidence="2 3" key="1">
    <citation type="journal article" date="2017" name="Mol. Ecol.">
        <title>Comparative and population genomic landscape of Phellinus noxius: A hypervariable fungus causing root rot in trees.</title>
        <authorList>
            <person name="Chung C.L."/>
            <person name="Lee T.J."/>
            <person name="Akiba M."/>
            <person name="Lee H.H."/>
            <person name="Kuo T.H."/>
            <person name="Liu D."/>
            <person name="Ke H.M."/>
            <person name="Yokoi T."/>
            <person name="Roa M.B."/>
            <person name="Lu M.J."/>
            <person name="Chang Y.Y."/>
            <person name="Ann P.J."/>
            <person name="Tsai J.N."/>
            <person name="Chen C.Y."/>
            <person name="Tzean S.S."/>
            <person name="Ota Y."/>
            <person name="Hattori T."/>
            <person name="Sahashi N."/>
            <person name="Liou R.F."/>
            <person name="Kikuchi T."/>
            <person name="Tsai I.J."/>
        </authorList>
    </citation>
    <scope>NUCLEOTIDE SEQUENCE [LARGE SCALE GENOMIC DNA]</scope>
    <source>
        <strain evidence="2 3">FFPRI411160</strain>
    </source>
</reference>
<dbReference type="InParanoid" id="A0A286UT62"/>
<feature type="transmembrane region" description="Helical" evidence="1">
    <location>
        <begin position="54"/>
        <end position="76"/>
    </location>
</feature>
<keyword evidence="1" id="KW-0812">Transmembrane</keyword>
<dbReference type="OrthoDB" id="3046318at2759"/>
<feature type="transmembrane region" description="Helical" evidence="1">
    <location>
        <begin position="134"/>
        <end position="157"/>
    </location>
</feature>
<proteinExistence type="predicted"/>
<evidence type="ECO:0000313" key="2">
    <source>
        <dbReference type="EMBL" id="PAV22780.1"/>
    </source>
</evidence>
<feature type="transmembrane region" description="Helical" evidence="1">
    <location>
        <begin position="206"/>
        <end position="224"/>
    </location>
</feature>
<dbReference type="Proteomes" id="UP000217199">
    <property type="component" value="Unassembled WGS sequence"/>
</dbReference>
<dbReference type="EMBL" id="NBII01000002">
    <property type="protein sequence ID" value="PAV22780.1"/>
    <property type="molecule type" value="Genomic_DNA"/>
</dbReference>
<feature type="transmembrane region" description="Helical" evidence="1">
    <location>
        <begin position="88"/>
        <end position="114"/>
    </location>
</feature>
<protein>
    <submittedName>
        <fullName evidence="2">Uncharacterized protein</fullName>
    </submittedName>
</protein>
<keyword evidence="3" id="KW-1185">Reference proteome</keyword>
<keyword evidence="1" id="KW-0472">Membrane</keyword>
<sequence>MILTKTINQRQPTLINLLICWTIYSTSNLIVFYAGQAQETMPDFGLCLVQASMIYASTVMISAATLALILQLWFNIRNICCSESKSRAKVLTLLSIPWISFLAFFIGCVAYGATKPLSVSKRWVFYCTISSDEIIYTVCTFTLLFLALTIGFQAFVLRFLIRSSKHTRTSVRPLYHLVIRVTVFTIYSLLTFIMGIVVVLRPTTKLAYIIISTLPLAAFLVFGTQEEHIRFWFRIKPKSKKSVSESAITFKPAIVSNETFELRSDKSLPLVNDYANPA</sequence>
<dbReference type="AlphaFoldDB" id="A0A286UT62"/>
<evidence type="ECO:0000313" key="3">
    <source>
        <dbReference type="Proteomes" id="UP000217199"/>
    </source>
</evidence>
<evidence type="ECO:0000256" key="1">
    <source>
        <dbReference type="SAM" id="Phobius"/>
    </source>
</evidence>
<feature type="transmembrane region" description="Helical" evidence="1">
    <location>
        <begin position="177"/>
        <end position="200"/>
    </location>
</feature>
<name>A0A286UT62_9AGAM</name>
<comment type="caution">
    <text evidence="2">The sequence shown here is derived from an EMBL/GenBank/DDBJ whole genome shotgun (WGS) entry which is preliminary data.</text>
</comment>